<dbReference type="RefSeq" id="WP_191866998.1">
    <property type="nucleotide sequence ID" value="NZ_BMZC01000014.1"/>
</dbReference>
<protein>
    <submittedName>
        <fullName evidence="1">Uncharacterized protein</fullName>
    </submittedName>
</protein>
<dbReference type="Proteomes" id="UP000622604">
    <property type="component" value="Unassembled WGS sequence"/>
</dbReference>
<reference evidence="1" key="1">
    <citation type="journal article" date="2014" name="Int. J. Syst. Evol. Microbiol.">
        <title>Complete genome sequence of Corynebacterium casei LMG S-19264T (=DSM 44701T), isolated from a smear-ripened cheese.</title>
        <authorList>
            <consortium name="US DOE Joint Genome Institute (JGI-PGF)"/>
            <person name="Walter F."/>
            <person name="Albersmeier A."/>
            <person name="Kalinowski J."/>
            <person name="Ruckert C."/>
        </authorList>
    </citation>
    <scope>NUCLEOTIDE SEQUENCE</scope>
    <source>
        <strain evidence="1">KCTC 32337</strain>
    </source>
</reference>
<name>A0A8H9IIR6_9ALTE</name>
<reference evidence="1" key="2">
    <citation type="submission" date="2020-09" db="EMBL/GenBank/DDBJ databases">
        <authorList>
            <person name="Sun Q."/>
            <person name="Kim S."/>
        </authorList>
    </citation>
    <scope>NUCLEOTIDE SEQUENCE</scope>
    <source>
        <strain evidence="1">KCTC 32337</strain>
    </source>
</reference>
<dbReference type="AlphaFoldDB" id="A0A8H9IIR6"/>
<gene>
    <name evidence="1" type="ORF">GCM10011274_39710</name>
</gene>
<accession>A0A8H9IIR6</accession>
<proteinExistence type="predicted"/>
<evidence type="ECO:0000313" key="2">
    <source>
        <dbReference type="Proteomes" id="UP000622604"/>
    </source>
</evidence>
<dbReference type="EMBL" id="BMZC01000014">
    <property type="protein sequence ID" value="GGZ77682.1"/>
    <property type="molecule type" value="Genomic_DNA"/>
</dbReference>
<sequence>MSNTFQSLTLDLAALLNKQITPRSIIGTGYKNPRSVASAWLRKEMHNLTNPNCKISQVHVKADGHAFESELKAKRCKPYKALATGTYQTINNRAVLDYGVMPSPCGGGYLVYVVQS</sequence>
<organism evidence="1 2">
    <name type="scientific">Paraglaciecola chathamensis</name>
    <dbReference type="NCBI Taxonomy" id="368405"/>
    <lineage>
        <taxon>Bacteria</taxon>
        <taxon>Pseudomonadati</taxon>
        <taxon>Pseudomonadota</taxon>
        <taxon>Gammaproteobacteria</taxon>
        <taxon>Alteromonadales</taxon>
        <taxon>Alteromonadaceae</taxon>
        <taxon>Paraglaciecola</taxon>
    </lineage>
</organism>
<evidence type="ECO:0000313" key="1">
    <source>
        <dbReference type="EMBL" id="GGZ77682.1"/>
    </source>
</evidence>
<comment type="caution">
    <text evidence="1">The sequence shown here is derived from an EMBL/GenBank/DDBJ whole genome shotgun (WGS) entry which is preliminary data.</text>
</comment>